<dbReference type="EMBL" id="JARKHV010000004">
    <property type="protein sequence ID" value="MDF4186541.1"/>
    <property type="molecule type" value="Genomic_DNA"/>
</dbReference>
<reference evidence="2" key="1">
    <citation type="submission" date="2023-02" db="EMBL/GenBank/DDBJ databases">
        <title>Draft Whole-Genome Sequences of competitive exclusion Lactobacillus salivarius strains for Poultry.</title>
        <authorList>
            <person name="Ma L.M."/>
            <person name="Lopez-Guerra N."/>
            <person name="Zhang G."/>
        </authorList>
    </citation>
    <scope>NUCLEOTIDE SEQUENCE</scope>
    <source>
        <strain evidence="2">Salm-9</strain>
    </source>
</reference>
<dbReference type="GO" id="GO:0016758">
    <property type="term" value="F:hexosyltransferase activity"/>
    <property type="evidence" value="ECO:0007669"/>
    <property type="project" value="UniProtKB-ARBA"/>
</dbReference>
<evidence type="ECO:0000313" key="2">
    <source>
        <dbReference type="EMBL" id="MDF4186541.1"/>
    </source>
</evidence>
<evidence type="ECO:0000259" key="1">
    <source>
        <dbReference type="Pfam" id="PF00535"/>
    </source>
</evidence>
<name>A0AAW6Q4X2_9LACO</name>
<dbReference type="PANTHER" id="PTHR22916">
    <property type="entry name" value="GLYCOSYLTRANSFERASE"/>
    <property type="match status" value="1"/>
</dbReference>
<organism evidence="2 3">
    <name type="scientific">Ligilactobacillus salivarius</name>
    <dbReference type="NCBI Taxonomy" id="1624"/>
    <lineage>
        <taxon>Bacteria</taxon>
        <taxon>Bacillati</taxon>
        <taxon>Bacillota</taxon>
        <taxon>Bacilli</taxon>
        <taxon>Lactobacillales</taxon>
        <taxon>Lactobacillaceae</taxon>
        <taxon>Ligilactobacillus</taxon>
    </lineage>
</organism>
<dbReference type="InterPro" id="IPR029044">
    <property type="entry name" value="Nucleotide-diphossugar_trans"/>
</dbReference>
<dbReference type="RefSeq" id="WP_276469957.1">
    <property type="nucleotide sequence ID" value="NZ_JARKHV010000004.1"/>
</dbReference>
<protein>
    <submittedName>
        <fullName evidence="2">Glycosyltransferase family 2 protein</fullName>
    </submittedName>
</protein>
<feature type="domain" description="Glycosyltransferase 2-like" evidence="1">
    <location>
        <begin position="5"/>
        <end position="131"/>
    </location>
</feature>
<dbReference type="PANTHER" id="PTHR22916:SF3">
    <property type="entry name" value="UDP-GLCNAC:BETAGAL BETA-1,3-N-ACETYLGLUCOSAMINYLTRANSFERASE-LIKE PROTEIN 1"/>
    <property type="match status" value="1"/>
</dbReference>
<accession>A0AAW6Q4X2</accession>
<dbReference type="SUPFAM" id="SSF53448">
    <property type="entry name" value="Nucleotide-diphospho-sugar transferases"/>
    <property type="match status" value="1"/>
</dbReference>
<dbReference type="Proteomes" id="UP001213566">
    <property type="component" value="Unassembled WGS sequence"/>
</dbReference>
<proteinExistence type="predicted"/>
<sequence length="302" mass="35164">MAKVSIGVPVYNVAEYLPQCLDSILNQTFQDFEVILVDDGSTDNSFKICQEYVAKDSRFRLIHQKNKGIAGVRNTIIKNVKTEYIAWVDSDDWIEENYLKLLVDTQEKTDADMVTMGHKVYQDGTVYIANYAERFGKYQNSEGAIPAKYMIEDLIRFNLMLPAYWGGIDRTSIYKGVFCKEGYNHEDISSRHKLYLRANKIIAIPDMLYVYRVRSGSMSNGGIHTFEKAKEVLSTFIMTYREIIYLAELANLHVDMYYEAMFDKMNVNEWYAWGLNDEDKDTLGKYIEDCKEKINKFRIQKN</sequence>
<dbReference type="AlphaFoldDB" id="A0AAW6Q4X2"/>
<gene>
    <name evidence="2" type="ORF">PV940_05725</name>
</gene>
<evidence type="ECO:0000313" key="3">
    <source>
        <dbReference type="Proteomes" id="UP001213566"/>
    </source>
</evidence>
<dbReference type="Pfam" id="PF00535">
    <property type="entry name" value="Glycos_transf_2"/>
    <property type="match status" value="1"/>
</dbReference>
<comment type="caution">
    <text evidence="2">The sequence shown here is derived from an EMBL/GenBank/DDBJ whole genome shotgun (WGS) entry which is preliminary data.</text>
</comment>
<dbReference type="CDD" id="cd00761">
    <property type="entry name" value="Glyco_tranf_GTA_type"/>
    <property type="match status" value="1"/>
</dbReference>
<dbReference type="InterPro" id="IPR001173">
    <property type="entry name" value="Glyco_trans_2-like"/>
</dbReference>
<dbReference type="Gene3D" id="3.90.550.10">
    <property type="entry name" value="Spore Coat Polysaccharide Biosynthesis Protein SpsA, Chain A"/>
    <property type="match status" value="1"/>
</dbReference>